<evidence type="ECO:0000259" key="25">
    <source>
        <dbReference type="PROSITE" id="PS50972"/>
    </source>
</evidence>
<dbReference type="GO" id="GO:0008705">
    <property type="term" value="F:methionine synthase activity"/>
    <property type="evidence" value="ECO:0007669"/>
    <property type="project" value="UniProtKB-UniRule"/>
</dbReference>
<sequence length="1127" mass="123786">MKQNPEGFLENSRQRILIMDGGMGSQLFAVGLKDEDYGGHPGCHEFLCLSRPEVILNIHKDYLAAGAQIIETDSFGGARHILAEHGLAEKCFELNREAAQLAKQAAGEFSKSDDPRCVAGSLGPGSRLPGLGQISFDELVQSYLPQAQGLLAGGADCFIVETCQDLLQLKAAVIAIDRTLKEQDQFRPIIGSVTINQSGRILLGSDIAAALAALEPLPLAAIGINCSLGPKGLTEAVYYLARHSSKLLFLMPNAGLPKLVDGRTVYDLAPKDFAGQMKNFASAVGLNIAGGCCGTTPGHIRELALALKDIPARKPLETRTARISSLYQAQDIKTEPKPLIIGERTNVTGSKLFRECLQKDDYEGMMKAALEQQAEQSHAIDLSLAAAGRPEVLDYQVFCSRLNTRLQLPVMIDSTSPQAVEEALKRLAGRCLVNSVNLEDGGKRARETFELCRQYGAAVVCLTIDEQGMASTADRKIAAAQRLYQMAIECGLSEQDLLFDFLTFSLGSGDESLKPSAKETLDAITKIKSLFPSSHTILGISNVSYGLSPQARKSLNSVFLRRAIEKGLDAAIMHAGRIMPLHLIPPQLVKLCDDLLLNRQSGSKPPLESLLAFFSHHKIGEESVAHQNFVPPAQRLEQHVLSGDSQGLEQTLKALLKEETPLYIIREDLLPAMDKVGKLFGQGKLQLPFVLRSAEVMRSASDFLKPMLGKKKNEARGSIVLATVRGDIHDIGKNLVAMILEANGFKVINLGVKQSAEQIINAVKEHQPTAVGLSGLLVESVKAMTEYLEVFKAQGLSLPVICGGAALSSDYLEKTMRPLYPAVHYAKDAMDGFKVMQQLTTPAKPSETEAIPQPVENNKLTLKIPLQPTKPFKPASPGKEAPFKRPRELSVKRPAKQKLPFEGSKIEKKIPLHLLLDHLNRRALYQSRWQMVSGKADKTKAERQTSSAETAFNELWEMAIKKDILRPKTVYGFYRARWKGSQLVILKPKSKKEWMTLTFSDKIRDSWPSGSQEELTVVLQLVTLGKKVSKRCRKFNQDGKVQKEFLLHGLAAELTEALAKWSNAKVNKLAGWKNTIRLSPGYPVWPKLSQQEKIFSVLKPKRIKVALSESHQMDPEFSTSAIIFNKG</sequence>
<dbReference type="Pfam" id="PF02310">
    <property type="entry name" value="B12-binding"/>
    <property type="match status" value="1"/>
</dbReference>
<dbReference type="Gene3D" id="1.10.1240.10">
    <property type="entry name" value="Methionine synthase domain"/>
    <property type="match status" value="1"/>
</dbReference>
<evidence type="ECO:0000256" key="3">
    <source>
        <dbReference type="ARBA" id="ARBA00001956"/>
    </source>
</evidence>
<evidence type="ECO:0000256" key="10">
    <source>
        <dbReference type="ARBA" id="ARBA00022628"/>
    </source>
</evidence>
<keyword evidence="15 19" id="KW-0862">Zinc</keyword>
<evidence type="ECO:0000256" key="22">
    <source>
        <dbReference type="PROSITE-ProRule" id="PRU00333"/>
    </source>
</evidence>
<dbReference type="Gene3D" id="3.20.20.330">
    <property type="entry name" value="Homocysteine-binding-like domain"/>
    <property type="match status" value="1"/>
</dbReference>
<keyword evidence="17 19" id="KW-0170">Cobalt</keyword>
<dbReference type="PIRSF" id="PIRSF000381">
    <property type="entry name" value="MetH"/>
    <property type="match status" value="1"/>
</dbReference>
<dbReference type="InterPro" id="IPR006158">
    <property type="entry name" value="Cobalamin-bd"/>
</dbReference>
<feature type="binding site" evidence="21">
    <location>
        <position position="774"/>
    </location>
    <ligand>
        <name>methylcob(III)alamin</name>
        <dbReference type="ChEBI" id="CHEBI:28115"/>
    </ligand>
</feature>
<evidence type="ECO:0000256" key="17">
    <source>
        <dbReference type="ARBA" id="ARBA00023285"/>
    </source>
</evidence>
<dbReference type="Pfam" id="PF02574">
    <property type="entry name" value="S-methyl_trans"/>
    <property type="match status" value="1"/>
</dbReference>
<evidence type="ECO:0000256" key="14">
    <source>
        <dbReference type="ARBA" id="ARBA00022737"/>
    </source>
</evidence>
<dbReference type="PANTHER" id="PTHR45833:SF1">
    <property type="entry name" value="METHIONINE SYNTHASE"/>
    <property type="match status" value="1"/>
</dbReference>
<dbReference type="AlphaFoldDB" id="A0A933ML91"/>
<dbReference type="Gene3D" id="3.10.196.10">
    <property type="entry name" value="Vitamin B12-dependent methionine synthase, activation domain"/>
    <property type="match status" value="1"/>
</dbReference>
<evidence type="ECO:0000256" key="21">
    <source>
        <dbReference type="PIRSR" id="PIRSR000381-2"/>
    </source>
</evidence>
<keyword evidence="13 19" id="KW-0479">Metal-binding</keyword>
<dbReference type="Pfam" id="PF02607">
    <property type="entry name" value="B12-binding_2"/>
    <property type="match status" value="1"/>
</dbReference>
<comment type="cofactor">
    <cofactor evidence="3 19 20">
        <name>methylcob(III)alamin</name>
        <dbReference type="ChEBI" id="CHEBI:28115"/>
    </cofactor>
</comment>
<keyword evidence="14" id="KW-0677">Repeat</keyword>
<dbReference type="Proteomes" id="UP000736328">
    <property type="component" value="Unassembled WGS sequence"/>
</dbReference>
<feature type="binding site" evidence="21">
    <location>
        <begin position="726"/>
        <end position="730"/>
    </location>
    <ligand>
        <name>methylcob(III)alamin</name>
        <dbReference type="ChEBI" id="CHEBI:28115"/>
    </ligand>
</feature>
<dbReference type="SUPFAM" id="SSF47644">
    <property type="entry name" value="Methionine synthase domain"/>
    <property type="match status" value="1"/>
</dbReference>
<accession>A0A933ML91</accession>
<feature type="binding site" description="axial binding residue" evidence="20">
    <location>
        <position position="729"/>
    </location>
    <ligand>
        <name>methylcob(III)alamin</name>
        <dbReference type="ChEBI" id="CHEBI:28115"/>
    </ligand>
    <ligandPart>
        <name>Co</name>
        <dbReference type="ChEBI" id="CHEBI:27638"/>
    </ligandPart>
</feature>
<evidence type="ECO:0000256" key="23">
    <source>
        <dbReference type="SAM" id="MobiDB-lite"/>
    </source>
</evidence>
<dbReference type="EMBL" id="JACQXR010000111">
    <property type="protein sequence ID" value="MBI4727236.1"/>
    <property type="molecule type" value="Genomic_DNA"/>
</dbReference>
<dbReference type="InterPro" id="IPR003726">
    <property type="entry name" value="HCY_dom"/>
</dbReference>
<dbReference type="Pfam" id="PF00809">
    <property type="entry name" value="Pterin_bind"/>
    <property type="match status" value="1"/>
</dbReference>
<feature type="domain" description="Hcy-binding" evidence="24">
    <location>
        <begin position="5"/>
        <end position="307"/>
    </location>
</feature>
<dbReference type="SUPFAM" id="SSF52242">
    <property type="entry name" value="Cobalamin (vitamin B12)-binding domain"/>
    <property type="match status" value="1"/>
</dbReference>
<dbReference type="Gene3D" id="3.20.20.20">
    <property type="entry name" value="Dihydropteroate synthase-like"/>
    <property type="match status" value="1"/>
</dbReference>
<dbReference type="SMART" id="SM01018">
    <property type="entry name" value="B12-binding_2"/>
    <property type="match status" value="1"/>
</dbReference>
<evidence type="ECO:0000259" key="26">
    <source>
        <dbReference type="PROSITE" id="PS51332"/>
    </source>
</evidence>
<keyword evidence="16 19" id="KW-0486">Methionine biosynthesis</keyword>
<comment type="domain">
    <text evidence="19">Modular enzyme with four functionally distinct domains. The isolated Hcy-binding domain catalyzes methyl transfer from free methylcobalamin to homocysteine. The Hcy-binding domain in association with the pterin-binding domain catalyzes the methylation of cob(I)alamin by methyltetrahydrofolate and the methylation of homocysteine. The B12-binding domain binds the cofactor. The AdoMet activation domain binds S-adenosyl-L-methionine. Under aerobic conditions cob(I)alamin can be converted to inactive cob(II)alamin. Reductive methylation by S-adenosyl-L-methionine and flavodoxin regenerates methylcobalamin.</text>
</comment>
<dbReference type="EC" id="2.1.1.13" evidence="6 19"/>
<dbReference type="PANTHER" id="PTHR45833">
    <property type="entry name" value="METHIONINE SYNTHASE"/>
    <property type="match status" value="1"/>
</dbReference>
<evidence type="ECO:0000256" key="19">
    <source>
        <dbReference type="PIRNR" id="PIRNR000381"/>
    </source>
</evidence>
<dbReference type="InterPro" id="IPR036589">
    <property type="entry name" value="HCY_dom_sf"/>
</dbReference>
<dbReference type="GO" id="GO:0032259">
    <property type="term" value="P:methylation"/>
    <property type="evidence" value="ECO:0007669"/>
    <property type="project" value="UniProtKB-KW"/>
</dbReference>
<evidence type="ECO:0000256" key="20">
    <source>
        <dbReference type="PIRSR" id="PIRSR000381-1"/>
    </source>
</evidence>
<dbReference type="InterPro" id="IPR003759">
    <property type="entry name" value="Cbl-bd_cap"/>
</dbReference>
<dbReference type="PROSITE" id="PS50972">
    <property type="entry name" value="PTERIN_BINDING"/>
    <property type="match status" value="1"/>
</dbReference>
<evidence type="ECO:0000256" key="5">
    <source>
        <dbReference type="ARBA" id="ARBA00010398"/>
    </source>
</evidence>
<name>A0A933ML91_UNCT6</name>
<evidence type="ECO:0000256" key="8">
    <source>
        <dbReference type="ARBA" id="ARBA00022603"/>
    </source>
</evidence>
<evidence type="ECO:0000256" key="2">
    <source>
        <dbReference type="ARBA" id="ARBA00001947"/>
    </source>
</evidence>
<dbReference type="PROSITE" id="PS51332">
    <property type="entry name" value="B12_BINDING"/>
    <property type="match status" value="1"/>
</dbReference>
<dbReference type="PROSITE" id="PS51337">
    <property type="entry name" value="B12_BINDING_NTER"/>
    <property type="match status" value="1"/>
</dbReference>
<feature type="domain" description="B12-binding N-terminal" evidence="27">
    <location>
        <begin position="623"/>
        <end position="716"/>
    </location>
</feature>
<evidence type="ECO:0000256" key="11">
    <source>
        <dbReference type="ARBA" id="ARBA00022679"/>
    </source>
</evidence>
<comment type="catalytic activity">
    <reaction evidence="1 19">
        <text>(6S)-5-methyl-5,6,7,8-tetrahydrofolate + L-homocysteine = (6S)-5,6,7,8-tetrahydrofolate + L-methionine</text>
        <dbReference type="Rhea" id="RHEA:11172"/>
        <dbReference type="ChEBI" id="CHEBI:18608"/>
        <dbReference type="ChEBI" id="CHEBI:57453"/>
        <dbReference type="ChEBI" id="CHEBI:57844"/>
        <dbReference type="ChEBI" id="CHEBI:58199"/>
        <dbReference type="EC" id="2.1.1.13"/>
    </reaction>
</comment>
<comment type="caution">
    <text evidence="28">The sequence shown here is derived from an EMBL/GenBank/DDBJ whole genome shotgun (WGS) entry which is preliminary data.</text>
</comment>
<evidence type="ECO:0000256" key="4">
    <source>
        <dbReference type="ARBA" id="ARBA00005178"/>
    </source>
</evidence>
<feature type="region of interest" description="Disordered" evidence="23">
    <location>
        <begin position="866"/>
        <end position="894"/>
    </location>
</feature>
<dbReference type="FunFam" id="3.20.20.330:FF:000001">
    <property type="entry name" value="Methionine synthase"/>
    <property type="match status" value="1"/>
</dbReference>
<keyword evidence="11 19" id="KW-0808">Transferase</keyword>
<dbReference type="InterPro" id="IPR004223">
    <property type="entry name" value="VitB12-dep_Met_synth_activ_dom"/>
</dbReference>
<comment type="pathway">
    <text evidence="4 19">Amino-acid biosynthesis; L-methionine biosynthesis via de novo pathway; L-methionine from L-homocysteine (MetH route): step 1/1.</text>
</comment>
<dbReference type="GO" id="GO:0050667">
    <property type="term" value="P:homocysteine metabolic process"/>
    <property type="evidence" value="ECO:0007669"/>
    <property type="project" value="TreeGrafter"/>
</dbReference>
<feature type="domain" description="B12-binding" evidence="26">
    <location>
        <begin position="716"/>
        <end position="850"/>
    </location>
</feature>
<dbReference type="SUPFAM" id="SSF82282">
    <property type="entry name" value="Homocysteine S-methyltransferase"/>
    <property type="match status" value="1"/>
</dbReference>
<feature type="binding site" evidence="20 22">
    <location>
        <position position="293"/>
    </location>
    <ligand>
        <name>Zn(2+)</name>
        <dbReference type="ChEBI" id="CHEBI:29105"/>
    </ligand>
</feature>
<evidence type="ECO:0000256" key="6">
    <source>
        <dbReference type="ARBA" id="ARBA00012032"/>
    </source>
</evidence>
<evidence type="ECO:0000313" key="29">
    <source>
        <dbReference type="Proteomes" id="UP000736328"/>
    </source>
</evidence>
<dbReference type="InterPro" id="IPR011822">
    <property type="entry name" value="MetH"/>
</dbReference>
<dbReference type="InterPro" id="IPR000489">
    <property type="entry name" value="Pterin-binding_dom"/>
</dbReference>
<dbReference type="InterPro" id="IPR050554">
    <property type="entry name" value="Met_Synthase/Corrinoid"/>
</dbReference>
<feature type="binding site" evidence="20 22">
    <location>
        <position position="292"/>
    </location>
    <ligand>
        <name>Zn(2+)</name>
        <dbReference type="ChEBI" id="CHEBI:29105"/>
    </ligand>
</feature>
<keyword evidence="8 19" id="KW-0489">Methyltransferase</keyword>
<dbReference type="InterPro" id="IPR011005">
    <property type="entry name" value="Dihydropteroate_synth-like_sf"/>
</dbReference>
<comment type="function">
    <text evidence="18 19">Catalyzes the transfer of a methyl group from methyl-cobalamin to homocysteine, yielding enzyme-bound cob(I)alamin and methionine. Subsequently, remethylates the cofactor using methyltetrahydrofolate.</text>
</comment>
<protein>
    <recommendedName>
        <fullName evidence="7 19">Methionine synthase</fullName>
        <ecNumber evidence="6 19">2.1.1.13</ecNumber>
    </recommendedName>
    <alternativeName>
        <fullName evidence="19">5-methyltetrahydrofolate--homocysteine methyltransferase</fullName>
    </alternativeName>
</protein>
<dbReference type="InterPro" id="IPR037010">
    <property type="entry name" value="VitB12-dep_Met_synth_activ_sf"/>
</dbReference>
<keyword evidence="9 19" id="KW-0028">Amino-acid biosynthesis</keyword>
<evidence type="ECO:0000256" key="12">
    <source>
        <dbReference type="ARBA" id="ARBA00022691"/>
    </source>
</evidence>
<dbReference type="GO" id="GO:0046653">
    <property type="term" value="P:tetrahydrofolate metabolic process"/>
    <property type="evidence" value="ECO:0007669"/>
    <property type="project" value="TreeGrafter"/>
</dbReference>
<reference evidence="28" key="1">
    <citation type="submission" date="2020-07" db="EMBL/GenBank/DDBJ databases">
        <title>Huge and variable diversity of episymbiotic CPR bacteria and DPANN archaea in groundwater ecosystems.</title>
        <authorList>
            <person name="He C.Y."/>
            <person name="Keren R."/>
            <person name="Whittaker M."/>
            <person name="Farag I.F."/>
            <person name="Doudna J."/>
            <person name="Cate J.H.D."/>
            <person name="Banfield J.F."/>
        </authorList>
    </citation>
    <scope>NUCLEOTIDE SEQUENCE</scope>
    <source>
        <strain evidence="28">NC_groundwater_1520_Pr4_B-0.1um_53_5</strain>
    </source>
</reference>
<evidence type="ECO:0000259" key="24">
    <source>
        <dbReference type="PROSITE" id="PS50970"/>
    </source>
</evidence>
<evidence type="ECO:0000256" key="18">
    <source>
        <dbReference type="ARBA" id="ARBA00025552"/>
    </source>
</evidence>
<evidence type="ECO:0000259" key="27">
    <source>
        <dbReference type="PROSITE" id="PS51337"/>
    </source>
</evidence>
<evidence type="ECO:0000256" key="1">
    <source>
        <dbReference type="ARBA" id="ARBA00001700"/>
    </source>
</evidence>
<evidence type="ECO:0000256" key="16">
    <source>
        <dbReference type="ARBA" id="ARBA00023167"/>
    </source>
</evidence>
<evidence type="ECO:0000256" key="7">
    <source>
        <dbReference type="ARBA" id="ARBA00013998"/>
    </source>
</evidence>
<evidence type="ECO:0000256" key="13">
    <source>
        <dbReference type="ARBA" id="ARBA00022723"/>
    </source>
</evidence>
<dbReference type="SUPFAM" id="SSF51717">
    <property type="entry name" value="Dihydropteroate synthetase-like"/>
    <property type="match status" value="1"/>
</dbReference>
<comment type="similarity">
    <text evidence="5">Belongs to the vitamin-B12 dependent methionine synthase family.</text>
</comment>
<evidence type="ECO:0000313" key="28">
    <source>
        <dbReference type="EMBL" id="MBI4727236.1"/>
    </source>
</evidence>
<gene>
    <name evidence="28" type="ORF">HY768_08465</name>
</gene>
<feature type="compositionally biased region" description="Basic and acidic residues" evidence="23">
    <location>
        <begin position="881"/>
        <end position="891"/>
    </location>
</feature>
<comment type="cofactor">
    <cofactor evidence="2 19 22">
        <name>Zn(2+)</name>
        <dbReference type="ChEBI" id="CHEBI:29105"/>
    </cofactor>
</comment>
<dbReference type="PROSITE" id="PS50970">
    <property type="entry name" value="HCY"/>
    <property type="match status" value="1"/>
</dbReference>
<organism evidence="28 29">
    <name type="scientific">candidate division TA06 bacterium</name>
    <dbReference type="NCBI Taxonomy" id="2250710"/>
    <lineage>
        <taxon>Bacteria</taxon>
        <taxon>Bacteria division TA06</taxon>
    </lineage>
</organism>
<dbReference type="GO" id="GO:0008270">
    <property type="term" value="F:zinc ion binding"/>
    <property type="evidence" value="ECO:0007669"/>
    <property type="project" value="UniProtKB-UniRule"/>
</dbReference>
<dbReference type="GO" id="GO:0005829">
    <property type="term" value="C:cytosol"/>
    <property type="evidence" value="ECO:0007669"/>
    <property type="project" value="TreeGrafter"/>
</dbReference>
<feature type="domain" description="Pterin-binding" evidence="25">
    <location>
        <begin position="338"/>
        <end position="593"/>
    </location>
</feature>
<dbReference type="InterPro" id="IPR036594">
    <property type="entry name" value="Meth_synthase_dom"/>
</dbReference>
<dbReference type="SUPFAM" id="SSF56507">
    <property type="entry name" value="Methionine synthase activation domain-like"/>
    <property type="match status" value="1"/>
</dbReference>
<dbReference type="Pfam" id="PF02965">
    <property type="entry name" value="Met_synt_B12"/>
    <property type="match status" value="1"/>
</dbReference>
<feature type="binding site" evidence="21">
    <location>
        <position position="829"/>
    </location>
    <ligand>
        <name>methylcob(III)alamin</name>
        <dbReference type="ChEBI" id="CHEBI:28115"/>
    </ligand>
</feature>
<feature type="binding site" evidence="20 22">
    <location>
        <position position="226"/>
    </location>
    <ligand>
        <name>Zn(2+)</name>
        <dbReference type="ChEBI" id="CHEBI:29105"/>
    </ligand>
</feature>
<dbReference type="FunFam" id="3.20.20.20:FF:000007">
    <property type="entry name" value="Methionine synthase"/>
    <property type="match status" value="1"/>
</dbReference>
<dbReference type="GO" id="GO:0031419">
    <property type="term" value="F:cobalamin binding"/>
    <property type="evidence" value="ECO:0007669"/>
    <property type="project" value="UniProtKB-UniRule"/>
</dbReference>
<dbReference type="Gene3D" id="3.40.50.280">
    <property type="entry name" value="Cobalamin-binding domain"/>
    <property type="match status" value="1"/>
</dbReference>
<feature type="binding site" evidence="21">
    <location>
        <position position="1077"/>
    </location>
    <ligand>
        <name>S-adenosyl-L-methionine</name>
        <dbReference type="ChEBI" id="CHEBI:59789"/>
    </ligand>
</feature>
<keyword evidence="12 19" id="KW-0949">S-adenosyl-L-methionine</keyword>
<keyword evidence="10 19" id="KW-0846">Cobalamin</keyword>
<proteinExistence type="inferred from homology"/>
<evidence type="ECO:0000256" key="15">
    <source>
        <dbReference type="ARBA" id="ARBA00022833"/>
    </source>
</evidence>
<dbReference type="InterPro" id="IPR036724">
    <property type="entry name" value="Cobalamin-bd_sf"/>
</dbReference>
<evidence type="ECO:0000256" key="9">
    <source>
        <dbReference type="ARBA" id="ARBA00022605"/>
    </source>
</evidence>